<accession>A0AAN0JVJ9</accession>
<evidence type="ECO:0000313" key="3">
    <source>
        <dbReference type="Proteomes" id="UP000007879"/>
    </source>
</evidence>
<dbReference type="PROSITE" id="PS50017">
    <property type="entry name" value="DEATH_DOMAIN"/>
    <property type="match status" value="1"/>
</dbReference>
<dbReference type="GeneID" id="109589459"/>
<evidence type="ECO:0000313" key="2">
    <source>
        <dbReference type="EnsemblMetazoa" id="XP_019861103.1"/>
    </source>
</evidence>
<feature type="domain" description="Death" evidence="1">
    <location>
        <begin position="343"/>
        <end position="412"/>
    </location>
</feature>
<dbReference type="GO" id="GO:0007165">
    <property type="term" value="P:signal transduction"/>
    <property type="evidence" value="ECO:0007669"/>
    <property type="project" value="InterPro"/>
</dbReference>
<reference evidence="3" key="1">
    <citation type="journal article" date="2010" name="Nature">
        <title>The Amphimedon queenslandica genome and the evolution of animal complexity.</title>
        <authorList>
            <person name="Srivastava M."/>
            <person name="Simakov O."/>
            <person name="Chapman J."/>
            <person name="Fahey B."/>
            <person name="Gauthier M.E."/>
            <person name="Mitros T."/>
            <person name="Richards G.S."/>
            <person name="Conaco C."/>
            <person name="Dacre M."/>
            <person name="Hellsten U."/>
            <person name="Larroux C."/>
            <person name="Putnam N.H."/>
            <person name="Stanke M."/>
            <person name="Adamska M."/>
            <person name="Darling A."/>
            <person name="Degnan S.M."/>
            <person name="Oakley T.H."/>
            <person name="Plachetzki D.C."/>
            <person name="Zhai Y."/>
            <person name="Adamski M."/>
            <person name="Calcino A."/>
            <person name="Cummins S.F."/>
            <person name="Goodstein D.M."/>
            <person name="Harris C."/>
            <person name="Jackson D.J."/>
            <person name="Leys S.P."/>
            <person name="Shu S."/>
            <person name="Woodcroft B.J."/>
            <person name="Vervoort M."/>
            <person name="Kosik K.S."/>
            <person name="Manning G."/>
            <person name="Degnan B.M."/>
            <person name="Rokhsar D.S."/>
        </authorList>
    </citation>
    <scope>NUCLEOTIDE SEQUENCE [LARGE SCALE GENOMIC DNA]</scope>
</reference>
<dbReference type="CDD" id="cd01670">
    <property type="entry name" value="Death"/>
    <property type="match status" value="1"/>
</dbReference>
<dbReference type="RefSeq" id="XP_019861103.1">
    <property type="nucleotide sequence ID" value="XM_020005544.1"/>
</dbReference>
<dbReference type="InterPro" id="IPR000488">
    <property type="entry name" value="Death_dom"/>
</dbReference>
<dbReference type="AlphaFoldDB" id="A0AAN0JVJ9"/>
<sequence length="414" mass="47639">RWYLLRNKGILVQQLYQEVWQSSGIDPEEIIELLVHFRLAAQVQTELYDSRFKQYFLPAVLPGYTGDPNTEVRPGYKLRASPVHITFSTGHVPPGFFTRLATAIAINPNVELNFENDYAYAVPASGFFNRLLHRTSEVEIKSIYRNRVCFSYGHPSDDFVLTDVNEAIQVDVLRYVPESSHPVPFKAVCQRILKILDECCQKVEETLHHGHHADQSSRKVQYVCQCSPSSDVHYIQDIDAEKTSSDPVYCKMERCPRRLTDEESVWFNDNMLQERQLQEIPPLEDITIKDDHKSAIQKIDSTPKDSPTQISESNDDQHKGILTIKNLVDIIRVLEKGYFQSKKWFDLGLYLGLIHNDLKTIEDNYPRDAKRCLRECLAKWLTDDIEATWDKLAIAAGEVGETSVAEYIRSSKEL</sequence>
<organism evidence="2 3">
    <name type="scientific">Amphimedon queenslandica</name>
    <name type="common">Sponge</name>
    <dbReference type="NCBI Taxonomy" id="400682"/>
    <lineage>
        <taxon>Eukaryota</taxon>
        <taxon>Metazoa</taxon>
        <taxon>Porifera</taxon>
        <taxon>Demospongiae</taxon>
        <taxon>Heteroscleromorpha</taxon>
        <taxon>Haplosclerida</taxon>
        <taxon>Niphatidae</taxon>
        <taxon>Amphimedon</taxon>
    </lineage>
</organism>
<evidence type="ECO:0000259" key="1">
    <source>
        <dbReference type="PROSITE" id="PS50017"/>
    </source>
</evidence>
<proteinExistence type="predicted"/>
<dbReference type="KEGG" id="aqu:109589459"/>
<dbReference type="InterPro" id="IPR011029">
    <property type="entry name" value="DEATH-like_dom_sf"/>
</dbReference>
<name>A0AAN0JVJ9_AMPQE</name>
<reference evidence="2" key="2">
    <citation type="submission" date="2024-06" db="UniProtKB">
        <authorList>
            <consortium name="EnsemblMetazoa"/>
        </authorList>
    </citation>
    <scope>IDENTIFICATION</scope>
</reference>
<keyword evidence="3" id="KW-1185">Reference proteome</keyword>
<dbReference type="Proteomes" id="UP000007879">
    <property type="component" value="Unassembled WGS sequence"/>
</dbReference>
<dbReference type="EnsemblMetazoa" id="XM_020005544.1">
    <property type="protein sequence ID" value="XP_019861103.1"/>
    <property type="gene ID" value="LOC109589459"/>
</dbReference>
<dbReference type="Gene3D" id="1.10.533.10">
    <property type="entry name" value="Death Domain, Fas"/>
    <property type="match status" value="1"/>
</dbReference>
<dbReference type="SUPFAM" id="SSF47986">
    <property type="entry name" value="DEATH domain"/>
    <property type="match status" value="1"/>
</dbReference>
<protein>
    <recommendedName>
        <fullName evidence="1">Death domain-containing protein</fullName>
    </recommendedName>
</protein>